<evidence type="ECO:0000256" key="1">
    <source>
        <dbReference type="SAM" id="MobiDB-lite"/>
    </source>
</evidence>
<dbReference type="EMBL" id="JXLN01012584">
    <property type="protein sequence ID" value="KPM08657.1"/>
    <property type="molecule type" value="Genomic_DNA"/>
</dbReference>
<gene>
    <name evidence="2" type="ORF">QR98_0071800</name>
</gene>
<protein>
    <submittedName>
        <fullName evidence="2">Uncharacterized protein</fullName>
    </submittedName>
</protein>
<evidence type="ECO:0000313" key="2">
    <source>
        <dbReference type="EMBL" id="KPM08657.1"/>
    </source>
</evidence>
<organism evidence="2 3">
    <name type="scientific">Sarcoptes scabiei</name>
    <name type="common">Itch mite</name>
    <name type="synonym">Acarus scabiei</name>
    <dbReference type="NCBI Taxonomy" id="52283"/>
    <lineage>
        <taxon>Eukaryota</taxon>
        <taxon>Metazoa</taxon>
        <taxon>Ecdysozoa</taxon>
        <taxon>Arthropoda</taxon>
        <taxon>Chelicerata</taxon>
        <taxon>Arachnida</taxon>
        <taxon>Acari</taxon>
        <taxon>Acariformes</taxon>
        <taxon>Sarcoptiformes</taxon>
        <taxon>Astigmata</taxon>
        <taxon>Psoroptidia</taxon>
        <taxon>Sarcoptoidea</taxon>
        <taxon>Sarcoptidae</taxon>
        <taxon>Sarcoptinae</taxon>
        <taxon>Sarcoptes</taxon>
    </lineage>
</organism>
<dbReference type="Proteomes" id="UP000616769">
    <property type="component" value="Unassembled WGS sequence"/>
</dbReference>
<reference evidence="2 3" key="1">
    <citation type="journal article" date="2015" name="Parasit. Vectors">
        <title>Draft genome of the scabies mite.</title>
        <authorList>
            <person name="Rider S.D.Jr."/>
            <person name="Morgan M.S."/>
            <person name="Arlian L.G."/>
        </authorList>
    </citation>
    <scope>NUCLEOTIDE SEQUENCE [LARGE SCALE GENOMIC DNA]</scope>
    <source>
        <strain evidence="2">Arlian Lab</strain>
    </source>
</reference>
<comment type="caution">
    <text evidence="2">The sequence shown here is derived from an EMBL/GenBank/DDBJ whole genome shotgun (WGS) entry which is preliminary data.</text>
</comment>
<dbReference type="AlphaFoldDB" id="A0A132ACM0"/>
<accession>A0A132ACM0</accession>
<feature type="compositionally biased region" description="Polar residues" evidence="1">
    <location>
        <begin position="1"/>
        <end position="16"/>
    </location>
</feature>
<sequence length="106" mass="12231">MNTDQIIRSSLSSSNGVHRENLSSHSSTPPTMMSKYELQNAVSELFYQLNVCEGKSFNRETTAERFERSIGHQSSKPFSLFYNRLSDNPIFTERYNSLKCRKLTKV</sequence>
<dbReference type="VEuPathDB" id="VectorBase:SSCA009731"/>
<evidence type="ECO:0000313" key="3">
    <source>
        <dbReference type="Proteomes" id="UP000616769"/>
    </source>
</evidence>
<feature type="region of interest" description="Disordered" evidence="1">
    <location>
        <begin position="1"/>
        <end position="34"/>
    </location>
</feature>
<feature type="compositionally biased region" description="Low complexity" evidence="1">
    <location>
        <begin position="23"/>
        <end position="34"/>
    </location>
</feature>
<name>A0A132ACM0_SARSC</name>
<proteinExistence type="predicted"/>